<keyword evidence="1" id="KW-0646">Protease inhibitor</keyword>
<evidence type="ECO:0000256" key="1">
    <source>
        <dbReference type="ARBA" id="ARBA00022690"/>
    </source>
</evidence>
<dbReference type="Proteomes" id="UP001396334">
    <property type="component" value="Unassembled WGS sequence"/>
</dbReference>
<feature type="domain" description="Cystatin" evidence="4">
    <location>
        <begin position="27"/>
        <end position="114"/>
    </location>
</feature>
<dbReference type="InterPro" id="IPR046350">
    <property type="entry name" value="Cystatin_sf"/>
</dbReference>
<dbReference type="Gene3D" id="3.10.450.10">
    <property type="match status" value="1"/>
</dbReference>
<keyword evidence="6" id="KW-1185">Reference proteome</keyword>
<evidence type="ECO:0000313" key="6">
    <source>
        <dbReference type="Proteomes" id="UP001396334"/>
    </source>
</evidence>
<keyword evidence="3" id="KW-0732">Signal</keyword>
<dbReference type="CDD" id="cd00042">
    <property type="entry name" value="CY"/>
    <property type="match status" value="1"/>
</dbReference>
<evidence type="ECO:0000256" key="2">
    <source>
        <dbReference type="ARBA" id="ARBA00022704"/>
    </source>
</evidence>
<evidence type="ECO:0000313" key="5">
    <source>
        <dbReference type="EMBL" id="KAK9031443.1"/>
    </source>
</evidence>
<proteinExistence type="predicted"/>
<keyword evidence="2" id="KW-0789">Thiol protease inhibitor</keyword>
<dbReference type="EMBL" id="JBBPBN010000010">
    <property type="protein sequence ID" value="KAK9031443.1"/>
    <property type="molecule type" value="Genomic_DNA"/>
</dbReference>
<name>A0ABR2T1R7_9ROSI</name>
<organism evidence="5 6">
    <name type="scientific">Hibiscus sabdariffa</name>
    <name type="common">roselle</name>
    <dbReference type="NCBI Taxonomy" id="183260"/>
    <lineage>
        <taxon>Eukaryota</taxon>
        <taxon>Viridiplantae</taxon>
        <taxon>Streptophyta</taxon>
        <taxon>Embryophyta</taxon>
        <taxon>Tracheophyta</taxon>
        <taxon>Spermatophyta</taxon>
        <taxon>Magnoliopsida</taxon>
        <taxon>eudicotyledons</taxon>
        <taxon>Gunneridae</taxon>
        <taxon>Pentapetalae</taxon>
        <taxon>rosids</taxon>
        <taxon>malvids</taxon>
        <taxon>Malvales</taxon>
        <taxon>Malvaceae</taxon>
        <taxon>Malvoideae</taxon>
        <taxon>Hibiscus</taxon>
    </lineage>
</organism>
<dbReference type="PANTHER" id="PTHR47364:SF2">
    <property type="entry name" value="CYSTEINE PROTEINASE INHIBITOR 5"/>
    <property type="match status" value="1"/>
</dbReference>
<evidence type="ECO:0000256" key="3">
    <source>
        <dbReference type="SAM" id="SignalP"/>
    </source>
</evidence>
<reference evidence="5 6" key="1">
    <citation type="journal article" date="2024" name="G3 (Bethesda)">
        <title>Genome assembly of Hibiscus sabdariffa L. provides insights into metabolisms of medicinal natural products.</title>
        <authorList>
            <person name="Kim T."/>
        </authorList>
    </citation>
    <scope>NUCLEOTIDE SEQUENCE [LARGE SCALE GENOMIC DNA]</scope>
    <source>
        <strain evidence="5">TK-2024</strain>
        <tissue evidence="5">Old leaves</tissue>
    </source>
</reference>
<protein>
    <recommendedName>
        <fullName evidence="4">Cystatin domain-containing protein</fullName>
    </recommendedName>
</protein>
<gene>
    <name evidence="5" type="ORF">V6N11_032821</name>
</gene>
<dbReference type="InterPro" id="IPR000010">
    <property type="entry name" value="Cystatin_dom"/>
</dbReference>
<evidence type="ECO:0000259" key="4">
    <source>
        <dbReference type="SMART" id="SM00043"/>
    </source>
</evidence>
<accession>A0ABR2T1R7</accession>
<dbReference type="PANTHER" id="PTHR47364">
    <property type="entry name" value="CYSTEINE PROTEINASE INHIBITOR 5"/>
    <property type="match status" value="1"/>
</dbReference>
<dbReference type="SUPFAM" id="SSF54403">
    <property type="entry name" value="Cystatin/monellin"/>
    <property type="match status" value="1"/>
</dbReference>
<dbReference type="SMART" id="SM00043">
    <property type="entry name" value="CY"/>
    <property type="match status" value="1"/>
</dbReference>
<feature type="signal peptide" evidence="3">
    <location>
        <begin position="1"/>
        <end position="28"/>
    </location>
</feature>
<dbReference type="Pfam" id="PF16845">
    <property type="entry name" value="SQAPI"/>
    <property type="match status" value="1"/>
</dbReference>
<comment type="caution">
    <text evidence="5">The sequence shown here is derived from an EMBL/GenBank/DDBJ whole genome shotgun (WGS) entry which is preliminary data.</text>
</comment>
<sequence>MQQFHHFLVLLLPFIFLPLMISVTEVSAVGEWTPIKNPHVIEMAKFAVGEYNKQRNASLKLVTVVSGETQEAFIGKRYRLILKATDGIATREYQAIVLEKEWFSFKKLVSFDPIQG</sequence>
<feature type="chain" id="PRO_5046539695" description="Cystatin domain-containing protein" evidence="3">
    <location>
        <begin position="29"/>
        <end position="116"/>
    </location>
</feature>